<evidence type="ECO:0000313" key="3">
    <source>
        <dbReference type="Proteomes" id="UP000188268"/>
    </source>
</evidence>
<dbReference type="InterPro" id="IPR029058">
    <property type="entry name" value="AB_hydrolase_fold"/>
</dbReference>
<organism evidence="2 3">
    <name type="scientific">Corchorus capsularis</name>
    <name type="common">Jute</name>
    <dbReference type="NCBI Taxonomy" id="210143"/>
    <lineage>
        <taxon>Eukaryota</taxon>
        <taxon>Viridiplantae</taxon>
        <taxon>Streptophyta</taxon>
        <taxon>Embryophyta</taxon>
        <taxon>Tracheophyta</taxon>
        <taxon>Spermatophyta</taxon>
        <taxon>Magnoliopsida</taxon>
        <taxon>eudicotyledons</taxon>
        <taxon>Gunneridae</taxon>
        <taxon>Pentapetalae</taxon>
        <taxon>rosids</taxon>
        <taxon>malvids</taxon>
        <taxon>Malvales</taxon>
        <taxon>Malvaceae</taxon>
        <taxon>Grewioideae</taxon>
        <taxon>Apeibeae</taxon>
        <taxon>Corchorus</taxon>
    </lineage>
</organism>
<comment type="similarity">
    <text evidence="1">Belongs to the peptidase S10 family.</text>
</comment>
<dbReference type="EMBL" id="AWWV01010501">
    <property type="protein sequence ID" value="OMO79014.1"/>
    <property type="molecule type" value="Genomic_DNA"/>
</dbReference>
<sequence length="130" mass="14911">MGNAALIIIIWIKNYDPCGEYHVDSYLNLAKVQAALHVKPTNWSGCSDVGWTDSPKTVLPEIQQLSRDIRVWIYSQNKQSLCNGCVKTSQLLLTFISLAYNFKKFAPQKQKLSYRHYQTIKFVIWPMGKG</sequence>
<evidence type="ECO:0000313" key="2">
    <source>
        <dbReference type="EMBL" id="OMO79014.1"/>
    </source>
</evidence>
<evidence type="ECO:0000256" key="1">
    <source>
        <dbReference type="ARBA" id="ARBA00009431"/>
    </source>
</evidence>
<keyword evidence="2" id="KW-0121">Carboxypeptidase</keyword>
<keyword evidence="3" id="KW-1185">Reference proteome</keyword>
<accession>A0A1R3I8X7</accession>
<proteinExistence type="inferred from homology"/>
<dbReference type="GO" id="GO:0006508">
    <property type="term" value="P:proteolysis"/>
    <property type="evidence" value="ECO:0007669"/>
    <property type="project" value="InterPro"/>
</dbReference>
<dbReference type="InterPro" id="IPR001563">
    <property type="entry name" value="Peptidase_S10"/>
</dbReference>
<keyword evidence="2" id="KW-0378">Hydrolase</keyword>
<name>A0A1R3I8X7_COCAP</name>
<dbReference type="AlphaFoldDB" id="A0A1R3I8X7"/>
<reference evidence="2 3" key="1">
    <citation type="submission" date="2013-09" db="EMBL/GenBank/DDBJ databases">
        <title>Corchorus capsularis genome sequencing.</title>
        <authorList>
            <person name="Alam M."/>
            <person name="Haque M.S."/>
            <person name="Islam M.S."/>
            <person name="Emdad E.M."/>
            <person name="Islam M.M."/>
            <person name="Ahmed B."/>
            <person name="Halim A."/>
            <person name="Hossen Q.M.M."/>
            <person name="Hossain M.Z."/>
            <person name="Ahmed R."/>
            <person name="Khan M.M."/>
            <person name="Islam R."/>
            <person name="Rashid M.M."/>
            <person name="Khan S.A."/>
            <person name="Rahman M.S."/>
            <person name="Alam M."/>
        </authorList>
    </citation>
    <scope>NUCLEOTIDE SEQUENCE [LARGE SCALE GENOMIC DNA]</scope>
    <source>
        <strain evidence="3">cv. CVL-1</strain>
        <tissue evidence="2">Whole seedling</tissue>
    </source>
</reference>
<dbReference type="GO" id="GO:0004185">
    <property type="term" value="F:serine-type carboxypeptidase activity"/>
    <property type="evidence" value="ECO:0007669"/>
    <property type="project" value="InterPro"/>
</dbReference>
<keyword evidence="2" id="KW-0645">Protease</keyword>
<dbReference type="Gene3D" id="3.40.50.1820">
    <property type="entry name" value="alpha/beta hydrolase"/>
    <property type="match status" value="1"/>
</dbReference>
<dbReference type="STRING" id="210143.A0A1R3I8X7"/>
<protein>
    <submittedName>
        <fullName evidence="2">Peptidase S10, serine carboxypeptidase</fullName>
    </submittedName>
</protein>
<gene>
    <name evidence="2" type="ORF">CCACVL1_13957</name>
</gene>
<dbReference type="Proteomes" id="UP000188268">
    <property type="component" value="Unassembled WGS sequence"/>
</dbReference>
<dbReference type="Gramene" id="OMO79014">
    <property type="protein sequence ID" value="OMO79014"/>
    <property type="gene ID" value="CCACVL1_13957"/>
</dbReference>
<dbReference type="SUPFAM" id="SSF53474">
    <property type="entry name" value="alpha/beta-Hydrolases"/>
    <property type="match status" value="1"/>
</dbReference>
<dbReference type="Pfam" id="PF00450">
    <property type="entry name" value="Peptidase_S10"/>
    <property type="match status" value="1"/>
</dbReference>
<comment type="caution">
    <text evidence="2">The sequence shown here is derived from an EMBL/GenBank/DDBJ whole genome shotgun (WGS) entry which is preliminary data.</text>
</comment>
<dbReference type="OrthoDB" id="443318at2759"/>